<dbReference type="InterPro" id="IPR017896">
    <property type="entry name" value="4Fe4S_Fe-S-bd"/>
</dbReference>
<dbReference type="Gene3D" id="3.30.70.20">
    <property type="match status" value="1"/>
</dbReference>
<accession>A0A1H7N608</accession>
<protein>
    <submittedName>
        <fullName evidence="6">2-oxoglutarate ferredoxin oxidoreductase subunit delta</fullName>
    </submittedName>
</protein>
<dbReference type="Proteomes" id="UP000199506">
    <property type="component" value="Unassembled WGS sequence"/>
</dbReference>
<dbReference type="PANTHER" id="PTHR43687:SF1">
    <property type="entry name" value="FERREDOXIN III"/>
    <property type="match status" value="1"/>
</dbReference>
<dbReference type="STRING" id="190974.SAMN05216439_0133"/>
<reference evidence="6 7" key="1">
    <citation type="submission" date="2016-10" db="EMBL/GenBank/DDBJ databases">
        <authorList>
            <person name="de Groot N.N."/>
        </authorList>
    </citation>
    <scope>NUCLEOTIDE SEQUENCE [LARGE SCALE GENOMIC DNA]</scope>
    <source>
        <strain evidence="6 7">DSM 11978</strain>
    </source>
</reference>
<keyword evidence="2" id="KW-0479">Metal-binding</keyword>
<proteinExistence type="predicted"/>
<feature type="domain" description="4Fe-4S ferredoxin-type" evidence="5">
    <location>
        <begin position="36"/>
        <end position="66"/>
    </location>
</feature>
<dbReference type="AlphaFoldDB" id="A0A1H7N608"/>
<feature type="domain" description="4Fe-4S ferredoxin-type" evidence="5">
    <location>
        <begin position="1"/>
        <end position="29"/>
    </location>
</feature>
<keyword evidence="4" id="KW-0411">Iron-sulfur</keyword>
<dbReference type="PANTHER" id="PTHR43687">
    <property type="entry name" value="ADENYLYLSULFATE REDUCTASE, BETA SUBUNIT"/>
    <property type="match status" value="1"/>
</dbReference>
<keyword evidence="1" id="KW-0004">4Fe-4S</keyword>
<evidence type="ECO:0000256" key="3">
    <source>
        <dbReference type="ARBA" id="ARBA00023004"/>
    </source>
</evidence>
<evidence type="ECO:0000256" key="4">
    <source>
        <dbReference type="ARBA" id="ARBA00023014"/>
    </source>
</evidence>
<sequence length="90" mass="10232">MIIIDENLCKGCHLCLFMCHENVYAISSEVNKKGVQLPFVKFEERCIKCGTCEIACPDQAITVDLPENWWMKDGNNINFNPRFTKGKSGC</sequence>
<gene>
    <name evidence="6" type="ORF">SAMN05216439_0133</name>
</gene>
<dbReference type="SUPFAM" id="SSF54862">
    <property type="entry name" value="4Fe-4S ferredoxins"/>
    <property type="match status" value="1"/>
</dbReference>
<evidence type="ECO:0000313" key="6">
    <source>
        <dbReference type="EMBL" id="SEL18438.1"/>
    </source>
</evidence>
<dbReference type="GO" id="GO:0051539">
    <property type="term" value="F:4 iron, 4 sulfur cluster binding"/>
    <property type="evidence" value="ECO:0007669"/>
    <property type="project" value="UniProtKB-KW"/>
</dbReference>
<dbReference type="PROSITE" id="PS51379">
    <property type="entry name" value="4FE4S_FER_2"/>
    <property type="match status" value="2"/>
</dbReference>
<dbReference type="EMBL" id="FOAK01000011">
    <property type="protein sequence ID" value="SEL18438.1"/>
    <property type="molecule type" value="Genomic_DNA"/>
</dbReference>
<dbReference type="OrthoDB" id="51316at2157"/>
<dbReference type="GO" id="GO:0016491">
    <property type="term" value="F:oxidoreductase activity"/>
    <property type="evidence" value="ECO:0007669"/>
    <property type="project" value="UniProtKB-ARBA"/>
</dbReference>
<evidence type="ECO:0000256" key="2">
    <source>
        <dbReference type="ARBA" id="ARBA00022723"/>
    </source>
</evidence>
<dbReference type="InterPro" id="IPR017900">
    <property type="entry name" value="4Fe4S_Fe_S_CS"/>
</dbReference>
<evidence type="ECO:0000313" key="7">
    <source>
        <dbReference type="Proteomes" id="UP000199506"/>
    </source>
</evidence>
<dbReference type="GO" id="GO:0046872">
    <property type="term" value="F:metal ion binding"/>
    <property type="evidence" value="ECO:0007669"/>
    <property type="project" value="UniProtKB-KW"/>
</dbReference>
<name>A0A1H7N608_9EURY</name>
<evidence type="ECO:0000256" key="1">
    <source>
        <dbReference type="ARBA" id="ARBA00022485"/>
    </source>
</evidence>
<organism evidence="6 7">
    <name type="scientific">Methanobrevibacter gottschalkii</name>
    <dbReference type="NCBI Taxonomy" id="190974"/>
    <lineage>
        <taxon>Archaea</taxon>
        <taxon>Methanobacteriati</taxon>
        <taxon>Methanobacteriota</taxon>
        <taxon>Methanomada group</taxon>
        <taxon>Methanobacteria</taxon>
        <taxon>Methanobacteriales</taxon>
        <taxon>Methanobacteriaceae</taxon>
        <taxon>Methanobrevibacter</taxon>
    </lineage>
</organism>
<dbReference type="PROSITE" id="PS00198">
    <property type="entry name" value="4FE4S_FER_1"/>
    <property type="match status" value="1"/>
</dbReference>
<evidence type="ECO:0000259" key="5">
    <source>
        <dbReference type="PROSITE" id="PS51379"/>
    </source>
</evidence>
<dbReference type="RefSeq" id="WP_083234851.1">
    <property type="nucleotide sequence ID" value="NZ_FOAK01000011.1"/>
</dbReference>
<keyword evidence="3" id="KW-0408">Iron</keyword>
<dbReference type="InterPro" id="IPR050572">
    <property type="entry name" value="Fe-S_Ferredoxin"/>
</dbReference>
<dbReference type="Pfam" id="PF12838">
    <property type="entry name" value="Fer4_7"/>
    <property type="match status" value="1"/>
</dbReference>